<dbReference type="Proteomes" id="UP000244855">
    <property type="component" value="Unassembled WGS sequence"/>
</dbReference>
<evidence type="ECO:0000256" key="1">
    <source>
        <dbReference type="SAM" id="MobiDB-lite"/>
    </source>
</evidence>
<protein>
    <submittedName>
        <fullName evidence="2">Uncharacterized protein</fullName>
    </submittedName>
</protein>
<gene>
    <name evidence="2" type="ORF">DM02DRAFT_167230</name>
</gene>
<feature type="compositionally biased region" description="Low complexity" evidence="1">
    <location>
        <begin position="94"/>
        <end position="105"/>
    </location>
</feature>
<evidence type="ECO:0000313" key="3">
    <source>
        <dbReference type="Proteomes" id="UP000244855"/>
    </source>
</evidence>
<proteinExistence type="predicted"/>
<evidence type="ECO:0000313" key="2">
    <source>
        <dbReference type="EMBL" id="PVI04544.1"/>
    </source>
</evidence>
<reference evidence="2 3" key="1">
    <citation type="journal article" date="2018" name="Sci. Rep.">
        <title>Comparative genomics provides insights into the lifestyle and reveals functional heterogeneity of dark septate endophytic fungi.</title>
        <authorList>
            <person name="Knapp D.G."/>
            <person name="Nemeth J.B."/>
            <person name="Barry K."/>
            <person name="Hainaut M."/>
            <person name="Henrissat B."/>
            <person name="Johnson J."/>
            <person name="Kuo A."/>
            <person name="Lim J.H.P."/>
            <person name="Lipzen A."/>
            <person name="Nolan M."/>
            <person name="Ohm R.A."/>
            <person name="Tamas L."/>
            <person name="Grigoriev I.V."/>
            <person name="Spatafora J.W."/>
            <person name="Nagy L.G."/>
            <person name="Kovacs G.M."/>
        </authorList>
    </citation>
    <scope>NUCLEOTIDE SEQUENCE [LARGE SCALE GENOMIC DNA]</scope>
    <source>
        <strain evidence="2 3">DSE2036</strain>
    </source>
</reference>
<accession>A0A2V1E4F1</accession>
<dbReference type="EMBL" id="KZ805320">
    <property type="protein sequence ID" value="PVI04544.1"/>
    <property type="molecule type" value="Genomic_DNA"/>
</dbReference>
<feature type="region of interest" description="Disordered" evidence="1">
    <location>
        <begin position="73"/>
        <end position="126"/>
    </location>
</feature>
<dbReference type="AlphaFoldDB" id="A0A2V1E4F1"/>
<keyword evidence="3" id="KW-1185">Reference proteome</keyword>
<feature type="compositionally biased region" description="Basic and acidic residues" evidence="1">
    <location>
        <begin position="117"/>
        <end position="126"/>
    </location>
</feature>
<name>A0A2V1E4F1_9PLEO</name>
<sequence length="126" mass="14157">MPARIHMQATTKHAHPCLSFTPHSSVLFPHPVNVPVHPFACTCVHTYIHIHTCTHMNMSFPCSIPHPSFLSKSPQPPTNTLYTHTHTHTHKPHIQIPIPIPHTSHALTPPSPFSPKENMEQPDHAH</sequence>
<organism evidence="2 3">
    <name type="scientific">Periconia macrospinosa</name>
    <dbReference type="NCBI Taxonomy" id="97972"/>
    <lineage>
        <taxon>Eukaryota</taxon>
        <taxon>Fungi</taxon>
        <taxon>Dikarya</taxon>
        <taxon>Ascomycota</taxon>
        <taxon>Pezizomycotina</taxon>
        <taxon>Dothideomycetes</taxon>
        <taxon>Pleosporomycetidae</taxon>
        <taxon>Pleosporales</taxon>
        <taxon>Massarineae</taxon>
        <taxon>Periconiaceae</taxon>
        <taxon>Periconia</taxon>
    </lineage>
</organism>